<sequence length="156" mass="17256">MRVTEGFARKVSLGFIGLSFIGWIVFTVGFGLLRKWFNDDEVFENDDESNLYAFWAGSVIGPFVHILAIAHVLLWGLPSSVVGSITAVLSIMYLSAVGYGMVYFGIYINNISDDDVSGFEDYDRSFKLMFAGGFITTLFLVCCMLCVSVYCTGITL</sequence>
<comment type="caution">
    <text evidence="2">The sequence shown here is derived from an EMBL/GenBank/DDBJ whole genome shotgun (WGS) entry which is preliminary data.</text>
</comment>
<dbReference type="EMBL" id="CASHTH010003433">
    <property type="protein sequence ID" value="CAI8044895.1"/>
    <property type="molecule type" value="Genomic_DNA"/>
</dbReference>
<proteinExistence type="predicted"/>
<reference evidence="2" key="1">
    <citation type="submission" date="2023-03" db="EMBL/GenBank/DDBJ databases">
        <authorList>
            <person name="Steffen K."/>
            <person name="Cardenas P."/>
        </authorList>
    </citation>
    <scope>NUCLEOTIDE SEQUENCE</scope>
</reference>
<feature type="transmembrane region" description="Helical" evidence="1">
    <location>
        <begin position="12"/>
        <end position="32"/>
    </location>
</feature>
<keyword evidence="1" id="KW-0472">Membrane</keyword>
<evidence type="ECO:0000256" key="1">
    <source>
        <dbReference type="SAM" id="Phobius"/>
    </source>
</evidence>
<dbReference type="Proteomes" id="UP001174909">
    <property type="component" value="Unassembled WGS sequence"/>
</dbReference>
<name>A0AA35TAT0_GEOBA</name>
<accession>A0AA35TAT0</accession>
<keyword evidence="1" id="KW-0812">Transmembrane</keyword>
<gene>
    <name evidence="2" type="ORF">GBAR_LOCUS24864</name>
</gene>
<feature type="transmembrane region" description="Helical" evidence="1">
    <location>
        <begin position="128"/>
        <end position="151"/>
    </location>
</feature>
<feature type="transmembrane region" description="Helical" evidence="1">
    <location>
        <begin position="87"/>
        <end position="108"/>
    </location>
</feature>
<protein>
    <submittedName>
        <fullName evidence="2">Uncharacterized protein</fullName>
    </submittedName>
</protein>
<feature type="transmembrane region" description="Helical" evidence="1">
    <location>
        <begin position="52"/>
        <end position="75"/>
    </location>
</feature>
<organism evidence="2 3">
    <name type="scientific">Geodia barretti</name>
    <name type="common">Barrett's horny sponge</name>
    <dbReference type="NCBI Taxonomy" id="519541"/>
    <lineage>
        <taxon>Eukaryota</taxon>
        <taxon>Metazoa</taxon>
        <taxon>Porifera</taxon>
        <taxon>Demospongiae</taxon>
        <taxon>Heteroscleromorpha</taxon>
        <taxon>Tetractinellida</taxon>
        <taxon>Astrophorina</taxon>
        <taxon>Geodiidae</taxon>
        <taxon>Geodia</taxon>
    </lineage>
</organism>
<keyword evidence="1" id="KW-1133">Transmembrane helix</keyword>
<dbReference type="AlphaFoldDB" id="A0AA35TAT0"/>
<keyword evidence="3" id="KW-1185">Reference proteome</keyword>
<evidence type="ECO:0000313" key="2">
    <source>
        <dbReference type="EMBL" id="CAI8044895.1"/>
    </source>
</evidence>
<evidence type="ECO:0000313" key="3">
    <source>
        <dbReference type="Proteomes" id="UP001174909"/>
    </source>
</evidence>